<feature type="region of interest" description="Disordered" evidence="6">
    <location>
        <begin position="347"/>
        <end position="468"/>
    </location>
</feature>
<dbReference type="InterPro" id="IPR011009">
    <property type="entry name" value="Kinase-like_dom_sf"/>
</dbReference>
<evidence type="ECO:0000256" key="1">
    <source>
        <dbReference type="ARBA" id="ARBA00012513"/>
    </source>
</evidence>
<dbReference type="PROSITE" id="PS00108">
    <property type="entry name" value="PROTEIN_KINASE_ST"/>
    <property type="match status" value="1"/>
</dbReference>
<accession>A0A852V6H0</accession>
<dbReference type="PANTHER" id="PTHR43671:SF13">
    <property type="entry name" value="SERINE_THREONINE-PROTEIN KINASE NEK2"/>
    <property type="match status" value="1"/>
</dbReference>
<keyword evidence="3" id="KW-0547">Nucleotide-binding</keyword>
<keyword evidence="4 8" id="KW-0418">Kinase</keyword>
<reference evidence="8 9" key="1">
    <citation type="submission" date="2020-07" db="EMBL/GenBank/DDBJ databases">
        <title>Sequencing the genomes of 1000 actinobacteria strains.</title>
        <authorList>
            <person name="Klenk H.-P."/>
        </authorList>
    </citation>
    <scope>NUCLEOTIDE SEQUENCE [LARGE SCALE GENOMIC DNA]</scope>
    <source>
        <strain evidence="8 9">DSM 45763</strain>
    </source>
</reference>
<proteinExistence type="predicted"/>
<keyword evidence="2" id="KW-0808">Transferase</keyword>
<dbReference type="InterPro" id="IPR050660">
    <property type="entry name" value="NEK_Ser/Thr_kinase"/>
</dbReference>
<feature type="domain" description="Protein kinase" evidence="7">
    <location>
        <begin position="18"/>
        <end position="279"/>
    </location>
</feature>
<dbReference type="GO" id="GO:0005524">
    <property type="term" value="F:ATP binding"/>
    <property type="evidence" value="ECO:0007669"/>
    <property type="project" value="UniProtKB-KW"/>
</dbReference>
<keyword evidence="5" id="KW-0067">ATP-binding</keyword>
<feature type="compositionally biased region" description="Low complexity" evidence="6">
    <location>
        <begin position="451"/>
        <end position="462"/>
    </location>
</feature>
<gene>
    <name evidence="8" type="ORF">HDA43_004142</name>
</gene>
<dbReference type="EMBL" id="JACCCO010000002">
    <property type="protein sequence ID" value="NYF41941.1"/>
    <property type="molecule type" value="Genomic_DNA"/>
</dbReference>
<dbReference type="Gene3D" id="3.30.200.20">
    <property type="entry name" value="Phosphorylase Kinase, domain 1"/>
    <property type="match status" value="1"/>
</dbReference>
<dbReference type="SMART" id="SM00220">
    <property type="entry name" value="S_TKc"/>
    <property type="match status" value="1"/>
</dbReference>
<dbReference type="RefSeq" id="WP_179824130.1">
    <property type="nucleotide sequence ID" value="NZ_JACCCO010000002.1"/>
</dbReference>
<feature type="compositionally biased region" description="Low complexity" evidence="6">
    <location>
        <begin position="306"/>
        <end position="316"/>
    </location>
</feature>
<dbReference type="PANTHER" id="PTHR43671">
    <property type="entry name" value="SERINE/THREONINE-PROTEIN KINASE NEK"/>
    <property type="match status" value="1"/>
</dbReference>
<dbReference type="Pfam" id="PF00069">
    <property type="entry name" value="Pkinase"/>
    <property type="match status" value="1"/>
</dbReference>
<protein>
    <recommendedName>
        <fullName evidence="1">non-specific serine/threonine protein kinase</fullName>
        <ecNumber evidence="1">2.7.11.1</ecNumber>
    </recommendedName>
</protein>
<keyword evidence="9" id="KW-1185">Reference proteome</keyword>
<dbReference type="InterPro" id="IPR008271">
    <property type="entry name" value="Ser/Thr_kinase_AS"/>
</dbReference>
<feature type="compositionally biased region" description="Pro residues" evidence="6">
    <location>
        <begin position="393"/>
        <end position="402"/>
    </location>
</feature>
<dbReference type="GO" id="GO:0004674">
    <property type="term" value="F:protein serine/threonine kinase activity"/>
    <property type="evidence" value="ECO:0007669"/>
    <property type="project" value="UniProtKB-EC"/>
</dbReference>
<name>A0A852V6H0_9ACTN</name>
<dbReference type="Gene3D" id="1.10.510.10">
    <property type="entry name" value="Transferase(Phosphotransferase) domain 1"/>
    <property type="match status" value="1"/>
</dbReference>
<evidence type="ECO:0000256" key="4">
    <source>
        <dbReference type="ARBA" id="ARBA00022777"/>
    </source>
</evidence>
<comment type="caution">
    <text evidence="8">The sequence shown here is derived from an EMBL/GenBank/DDBJ whole genome shotgun (WGS) entry which is preliminary data.</text>
</comment>
<feature type="compositionally biased region" description="Low complexity" evidence="6">
    <location>
        <begin position="383"/>
        <end position="392"/>
    </location>
</feature>
<evidence type="ECO:0000256" key="6">
    <source>
        <dbReference type="SAM" id="MobiDB-lite"/>
    </source>
</evidence>
<evidence type="ECO:0000256" key="3">
    <source>
        <dbReference type="ARBA" id="ARBA00022741"/>
    </source>
</evidence>
<dbReference type="InterPro" id="IPR000719">
    <property type="entry name" value="Prot_kinase_dom"/>
</dbReference>
<sequence>MSDLHPPEPGDPTMLGPYRVVGRIGEGGQGAVYLAEPAESTETGPGLRVAVKLYHARVGGEPAVHDDLMREAEMAKRVARFCTAQVLDFGLYGMRPYLVSEYVPGPSLQHVVTTEGPRSGSALERLAVGTATALVALHDAGVVHRDLKPQNVLLGPDGPRVIDFGIARSLAATGTVTSGVVGTPAYMAPEQLNADEPGLPLDVFAWASTMTFAATGRPPFGNDSIPAIINRILNEEPVLDGIEPPLLDLIRECLVKDPARRPTAQQILGRLVRGGHGAAAVGHPPPGGPIPVHPPGGAASSGGTAGTRPPAAPGGRRVPRVAVVAVAAMAVAGTAGVMLLPGGDPATTDAGASRTSQGMAAGVTPEAPAGLGTASPAEESHFAATPAVATPETSPPAVPTSPSPATRGPRPRVSGHPTATRAPDDRVRPRPPETTTALPSPPKSPKPPKFSDPSKPSPSRSPQARITELGPGHFTQYCVTLGWEWVEYRETPRPGAYCVKRKGETMYLAGGRLDDGCRWRYREPRAFHRFRNKSNYCYILR</sequence>
<evidence type="ECO:0000256" key="5">
    <source>
        <dbReference type="ARBA" id="ARBA00022840"/>
    </source>
</evidence>
<evidence type="ECO:0000259" key="7">
    <source>
        <dbReference type="PROSITE" id="PS50011"/>
    </source>
</evidence>
<evidence type="ECO:0000256" key="2">
    <source>
        <dbReference type="ARBA" id="ARBA00022679"/>
    </source>
</evidence>
<evidence type="ECO:0000313" key="8">
    <source>
        <dbReference type="EMBL" id="NYF41941.1"/>
    </source>
</evidence>
<feature type="region of interest" description="Disordered" evidence="6">
    <location>
        <begin position="275"/>
        <end position="316"/>
    </location>
</feature>
<dbReference type="EC" id="2.7.11.1" evidence="1"/>
<dbReference type="CDD" id="cd14014">
    <property type="entry name" value="STKc_PknB_like"/>
    <property type="match status" value="1"/>
</dbReference>
<dbReference type="AlphaFoldDB" id="A0A852V6H0"/>
<organism evidence="8 9">
    <name type="scientific">Streptosporangium sandarakinum</name>
    <dbReference type="NCBI Taxonomy" id="1260955"/>
    <lineage>
        <taxon>Bacteria</taxon>
        <taxon>Bacillati</taxon>
        <taxon>Actinomycetota</taxon>
        <taxon>Actinomycetes</taxon>
        <taxon>Streptosporangiales</taxon>
        <taxon>Streptosporangiaceae</taxon>
        <taxon>Streptosporangium</taxon>
    </lineage>
</organism>
<feature type="compositionally biased region" description="Pro residues" evidence="6">
    <location>
        <begin position="439"/>
        <end position="450"/>
    </location>
</feature>
<dbReference type="SUPFAM" id="SSF56112">
    <property type="entry name" value="Protein kinase-like (PK-like)"/>
    <property type="match status" value="1"/>
</dbReference>
<dbReference type="PROSITE" id="PS50011">
    <property type="entry name" value="PROTEIN_KINASE_DOM"/>
    <property type="match status" value="1"/>
</dbReference>
<feature type="compositionally biased region" description="Basic and acidic residues" evidence="6">
    <location>
        <begin position="422"/>
        <end position="431"/>
    </location>
</feature>
<feature type="compositionally biased region" description="Pro residues" evidence="6">
    <location>
        <begin position="283"/>
        <end position="294"/>
    </location>
</feature>
<evidence type="ECO:0000313" key="9">
    <source>
        <dbReference type="Proteomes" id="UP000576393"/>
    </source>
</evidence>
<dbReference type="Proteomes" id="UP000576393">
    <property type="component" value="Unassembled WGS sequence"/>
</dbReference>